<proteinExistence type="predicted"/>
<accession>A0ABU7R347</accession>
<comment type="caution">
    <text evidence="1">The sequence shown here is derived from an EMBL/GenBank/DDBJ whole genome shotgun (WGS) entry which is preliminary data.</text>
</comment>
<reference evidence="1 2" key="1">
    <citation type="submission" date="2024-01" db="EMBL/GenBank/DDBJ databases">
        <title>Whole genome of Chryseobacterium arthrosphaerae NNCa 2741.</title>
        <authorList>
            <person name="Boriskina E.V."/>
            <person name="Gordinskaya N.A."/>
            <person name="Kropotov V.S."/>
            <person name="Alekseeva A.E."/>
            <person name="Makhova M.A."/>
            <person name="Kryazhev D.V."/>
            <person name="Shkurkina I.S."/>
        </authorList>
    </citation>
    <scope>NUCLEOTIDE SEQUENCE [LARGE SCALE GENOMIC DNA]</scope>
    <source>
        <strain evidence="1 2">NNCa 2741</strain>
    </source>
</reference>
<protein>
    <submittedName>
        <fullName evidence="1">GLPGLI family protein</fullName>
    </submittedName>
</protein>
<dbReference type="Proteomes" id="UP001350005">
    <property type="component" value="Unassembled WGS sequence"/>
</dbReference>
<dbReference type="NCBIfam" id="TIGR01200">
    <property type="entry name" value="GLPGLI"/>
    <property type="match status" value="1"/>
</dbReference>
<evidence type="ECO:0000313" key="2">
    <source>
        <dbReference type="Proteomes" id="UP001350005"/>
    </source>
</evidence>
<sequence>DSIIATQKVTQLSSLPLFKTNHVIYKDLHKSLITYSEVIDYVNFGYNESIKDLKWKLYKGERTILNYNCQEAKINFYGRNYTAWYTTDIPVSDGPYKFSGLPGLILEIYDDNDNFHYKAIAITKKKLDILYDTSFNIIERIKLRDSKINNIIKHSKKEIKLNPMERK</sequence>
<evidence type="ECO:0000313" key="1">
    <source>
        <dbReference type="EMBL" id="MEE6129189.1"/>
    </source>
</evidence>
<keyword evidence="2" id="KW-1185">Reference proteome</keyword>
<organism evidence="1 2">
    <name type="scientific">Chryseobacterium arthrosphaerae</name>
    <dbReference type="NCBI Taxonomy" id="651561"/>
    <lineage>
        <taxon>Bacteria</taxon>
        <taxon>Pseudomonadati</taxon>
        <taxon>Bacteroidota</taxon>
        <taxon>Flavobacteriia</taxon>
        <taxon>Flavobacteriales</taxon>
        <taxon>Weeksellaceae</taxon>
        <taxon>Chryseobacterium group</taxon>
        <taxon>Chryseobacterium</taxon>
    </lineage>
</organism>
<name>A0ABU7R347_9FLAO</name>
<feature type="non-terminal residue" evidence="1">
    <location>
        <position position="1"/>
    </location>
</feature>
<dbReference type="RefSeq" id="WP_330937496.1">
    <property type="nucleotide sequence ID" value="NZ_JAZGJU010000041.1"/>
</dbReference>
<dbReference type="EMBL" id="JAZGJU010000041">
    <property type="protein sequence ID" value="MEE6129189.1"/>
    <property type="molecule type" value="Genomic_DNA"/>
</dbReference>
<dbReference type="InterPro" id="IPR005901">
    <property type="entry name" value="GLPGLI"/>
</dbReference>
<dbReference type="Pfam" id="PF09697">
    <property type="entry name" value="Porph_ging"/>
    <property type="match status" value="1"/>
</dbReference>
<gene>
    <name evidence="1" type="ORF">V2E39_17450</name>
</gene>